<gene>
    <name evidence="5" type="primary">rpmC</name>
    <name evidence="6" type="ORF">ENJ63_04060</name>
</gene>
<comment type="similarity">
    <text evidence="1 5">Belongs to the universal ribosomal protein uL29 family.</text>
</comment>
<dbReference type="HAMAP" id="MF_00374">
    <property type="entry name" value="Ribosomal_uL29"/>
    <property type="match status" value="1"/>
</dbReference>
<keyword evidence="3 5" id="KW-0687">Ribonucleoprotein</keyword>
<evidence type="ECO:0000256" key="3">
    <source>
        <dbReference type="ARBA" id="ARBA00023274"/>
    </source>
</evidence>
<organism evidence="6">
    <name type="scientific">Dissulfuribacter thermophilus</name>
    <dbReference type="NCBI Taxonomy" id="1156395"/>
    <lineage>
        <taxon>Bacteria</taxon>
        <taxon>Pseudomonadati</taxon>
        <taxon>Thermodesulfobacteriota</taxon>
        <taxon>Dissulfuribacteria</taxon>
        <taxon>Dissulfuribacterales</taxon>
        <taxon>Dissulfuribacteraceae</taxon>
        <taxon>Dissulfuribacter</taxon>
    </lineage>
</organism>
<dbReference type="Proteomes" id="UP000885797">
    <property type="component" value="Unassembled WGS sequence"/>
</dbReference>
<dbReference type="PANTHER" id="PTHR10916">
    <property type="entry name" value="60S RIBOSOMAL PROTEIN L35/50S RIBOSOMAL PROTEIN L29"/>
    <property type="match status" value="1"/>
</dbReference>
<accession>A0A7V2WSX6</accession>
<protein>
    <recommendedName>
        <fullName evidence="4 5">Large ribosomal subunit protein uL29</fullName>
    </recommendedName>
</protein>
<dbReference type="GO" id="GO:0022625">
    <property type="term" value="C:cytosolic large ribosomal subunit"/>
    <property type="evidence" value="ECO:0007669"/>
    <property type="project" value="TreeGrafter"/>
</dbReference>
<dbReference type="Pfam" id="PF00831">
    <property type="entry name" value="Ribosomal_L29"/>
    <property type="match status" value="1"/>
</dbReference>
<dbReference type="GO" id="GO:0003735">
    <property type="term" value="F:structural constituent of ribosome"/>
    <property type="evidence" value="ECO:0007669"/>
    <property type="project" value="InterPro"/>
</dbReference>
<dbReference type="EMBL" id="DRND01000320">
    <property type="protein sequence ID" value="HFC47037.1"/>
    <property type="molecule type" value="Genomic_DNA"/>
</dbReference>
<dbReference type="PANTHER" id="PTHR10916:SF0">
    <property type="entry name" value="LARGE RIBOSOMAL SUBUNIT PROTEIN UL29C"/>
    <property type="match status" value="1"/>
</dbReference>
<dbReference type="InterPro" id="IPR036049">
    <property type="entry name" value="Ribosomal_uL29_sf"/>
</dbReference>
<evidence type="ECO:0000256" key="5">
    <source>
        <dbReference type="HAMAP-Rule" id="MF_00374"/>
    </source>
</evidence>
<dbReference type="NCBIfam" id="TIGR00012">
    <property type="entry name" value="L29"/>
    <property type="match status" value="1"/>
</dbReference>
<evidence type="ECO:0000256" key="1">
    <source>
        <dbReference type="ARBA" id="ARBA00009254"/>
    </source>
</evidence>
<dbReference type="Gene3D" id="1.10.287.310">
    <property type="match status" value="1"/>
</dbReference>
<dbReference type="InterPro" id="IPR050063">
    <property type="entry name" value="Ribosomal_protein_uL29"/>
</dbReference>
<evidence type="ECO:0000256" key="4">
    <source>
        <dbReference type="ARBA" id="ARBA00035204"/>
    </source>
</evidence>
<reference evidence="6" key="1">
    <citation type="journal article" date="2020" name="mSystems">
        <title>Genome- and Community-Level Interaction Insights into Carbon Utilization and Element Cycling Functions of Hydrothermarchaeota in Hydrothermal Sediment.</title>
        <authorList>
            <person name="Zhou Z."/>
            <person name="Liu Y."/>
            <person name="Xu W."/>
            <person name="Pan J."/>
            <person name="Luo Z.H."/>
            <person name="Li M."/>
        </authorList>
    </citation>
    <scope>NUCLEOTIDE SEQUENCE [LARGE SCALE GENOMIC DNA]</scope>
    <source>
        <strain evidence="6">HyVt-503</strain>
    </source>
</reference>
<dbReference type="CDD" id="cd00427">
    <property type="entry name" value="Ribosomal_L29_HIP"/>
    <property type="match status" value="1"/>
</dbReference>
<evidence type="ECO:0000256" key="2">
    <source>
        <dbReference type="ARBA" id="ARBA00022980"/>
    </source>
</evidence>
<name>A0A7V2WSX6_9BACT</name>
<keyword evidence="2 5" id="KW-0689">Ribosomal protein</keyword>
<evidence type="ECO:0000313" key="6">
    <source>
        <dbReference type="EMBL" id="HFC47037.1"/>
    </source>
</evidence>
<comment type="caution">
    <text evidence="6">The sequence shown here is derived from an EMBL/GenBank/DDBJ whole genome shotgun (WGS) entry which is preliminary data.</text>
</comment>
<dbReference type="SUPFAM" id="SSF46561">
    <property type="entry name" value="Ribosomal protein L29 (L29p)"/>
    <property type="match status" value="1"/>
</dbReference>
<sequence>MKKADELRDLSVEELEKEVEGLRQELFNLRFQHTTHQLENVMRIRHVRRQIARVLTIMNEKKKNIA</sequence>
<proteinExistence type="inferred from homology"/>
<dbReference type="InterPro" id="IPR001854">
    <property type="entry name" value="Ribosomal_uL29"/>
</dbReference>
<dbReference type="GO" id="GO:0006412">
    <property type="term" value="P:translation"/>
    <property type="evidence" value="ECO:0007669"/>
    <property type="project" value="UniProtKB-UniRule"/>
</dbReference>
<dbReference type="FunFam" id="1.10.287.310:FF:000001">
    <property type="entry name" value="50S ribosomal protein L29"/>
    <property type="match status" value="1"/>
</dbReference>
<dbReference type="AlphaFoldDB" id="A0A7V2WSX6"/>